<dbReference type="EMBL" id="QLOE01000005">
    <property type="protein sequence ID" value="RAO78995.1"/>
    <property type="molecule type" value="Genomic_DNA"/>
</dbReference>
<dbReference type="Proteomes" id="UP000249782">
    <property type="component" value="Unassembled WGS sequence"/>
</dbReference>
<feature type="domain" description="GAF" evidence="1">
    <location>
        <begin position="17"/>
        <end position="145"/>
    </location>
</feature>
<name>A0A328PGP9_9EURY</name>
<dbReference type="Pfam" id="PF01590">
    <property type="entry name" value="GAF"/>
    <property type="match status" value="1"/>
</dbReference>
<keyword evidence="3" id="KW-1185">Reference proteome</keyword>
<gene>
    <name evidence="2" type="ORF">DPC56_04975</name>
</gene>
<evidence type="ECO:0000313" key="2">
    <source>
        <dbReference type="EMBL" id="RAO78995.1"/>
    </source>
</evidence>
<sequence>MKSTKEVIIGRLRKKLKDALSIDEIIELLSNIPYFDWVGIYILEGEELILGPYRGPATPHIRIPLNRGVCGRVARTGRASIIDDVLSDDDYLQCNESVKSEIAVPIKKDDRILGVLDVDSNRPAAFDELDKSLLEEVASIVSRLL</sequence>
<reference evidence="2 3" key="1">
    <citation type="submission" date="2018-06" db="EMBL/GenBank/DDBJ databases">
        <title>Draft genome sequence of hyperthermophilic methanogen Methanothermobacter tenebrarum sp. MCM-B 1447.</title>
        <authorList>
            <person name="Pore S.D."/>
            <person name="Dagar S."/>
            <person name="Dhakephalkar P.K."/>
        </authorList>
    </citation>
    <scope>NUCLEOTIDE SEQUENCE [LARGE SCALE GENOMIC DNA]</scope>
    <source>
        <strain evidence="2 3">MCM B 1447</strain>
    </source>
</reference>
<evidence type="ECO:0000259" key="1">
    <source>
        <dbReference type="SMART" id="SM00065"/>
    </source>
</evidence>
<dbReference type="AlphaFoldDB" id="A0A328PGP9"/>
<dbReference type="RefSeq" id="WP_112093973.1">
    <property type="nucleotide sequence ID" value="NZ_QLOE01000005.1"/>
</dbReference>
<dbReference type="Gene3D" id="3.30.450.40">
    <property type="match status" value="1"/>
</dbReference>
<accession>A0A328PGP9</accession>
<proteinExistence type="predicted"/>
<dbReference type="SUPFAM" id="SSF55781">
    <property type="entry name" value="GAF domain-like"/>
    <property type="match status" value="1"/>
</dbReference>
<organism evidence="2 3">
    <name type="scientific">Methanothermobacter tenebrarum</name>
    <dbReference type="NCBI Taxonomy" id="680118"/>
    <lineage>
        <taxon>Archaea</taxon>
        <taxon>Methanobacteriati</taxon>
        <taxon>Methanobacteriota</taxon>
        <taxon>Methanomada group</taxon>
        <taxon>Methanobacteria</taxon>
        <taxon>Methanobacteriales</taxon>
        <taxon>Methanobacteriaceae</taxon>
        <taxon>Methanothermobacter</taxon>
    </lineage>
</organism>
<evidence type="ECO:0000313" key="3">
    <source>
        <dbReference type="Proteomes" id="UP000249782"/>
    </source>
</evidence>
<dbReference type="InterPro" id="IPR003018">
    <property type="entry name" value="GAF"/>
</dbReference>
<dbReference type="SMART" id="SM00065">
    <property type="entry name" value="GAF"/>
    <property type="match status" value="1"/>
</dbReference>
<dbReference type="InterPro" id="IPR029016">
    <property type="entry name" value="GAF-like_dom_sf"/>
</dbReference>
<dbReference type="OrthoDB" id="359413at2157"/>
<comment type="caution">
    <text evidence="2">The sequence shown here is derived from an EMBL/GenBank/DDBJ whole genome shotgun (WGS) entry which is preliminary data.</text>
</comment>
<protein>
    <submittedName>
        <fullName evidence="2">GAF domain-containing protein</fullName>
    </submittedName>
</protein>